<gene>
    <name evidence="3" type="ORF">M911_06935</name>
</gene>
<feature type="domain" description="Glucose/Sorbosone dehydrogenase" evidence="2">
    <location>
        <begin position="48"/>
        <end position="376"/>
    </location>
</feature>
<reference evidence="3 4" key="1">
    <citation type="journal article" date="2014" name="J Genomics">
        <title>Draft Genome Sequence of the Extremely Halophilic Phototrophic Purple Sulfur Bacterium Halorhodospira halochloris.</title>
        <authorList>
            <person name="Singh K.S."/>
            <person name="Kirksey J."/>
            <person name="Hoff W.D."/>
            <person name="Deole R."/>
        </authorList>
    </citation>
    <scope>NUCLEOTIDE SEQUENCE [LARGE SCALE GENOMIC DNA]</scope>
    <source>
        <strain evidence="3 4">A</strain>
    </source>
</reference>
<feature type="chain" id="PRO_5004910698" description="Glucose/Sorbosone dehydrogenase domain-containing protein" evidence="1">
    <location>
        <begin position="25"/>
        <end position="380"/>
    </location>
</feature>
<dbReference type="RefSeq" id="WP_025281344.1">
    <property type="nucleotide sequence ID" value="NZ_CP007268.1"/>
</dbReference>
<feature type="signal peptide" evidence="1">
    <location>
        <begin position="1"/>
        <end position="24"/>
    </location>
</feature>
<dbReference type="Proteomes" id="UP000019442">
    <property type="component" value="Chromosome"/>
</dbReference>
<dbReference type="EMBL" id="CP007268">
    <property type="protein sequence ID" value="AHK78927.1"/>
    <property type="molecule type" value="Genomic_DNA"/>
</dbReference>
<protein>
    <recommendedName>
        <fullName evidence="2">Glucose/Sorbosone dehydrogenase domain-containing protein</fullName>
    </recommendedName>
</protein>
<dbReference type="PANTHER" id="PTHR19328:SF75">
    <property type="entry name" value="ALDOSE SUGAR DEHYDROGENASE YLII"/>
    <property type="match status" value="1"/>
</dbReference>
<dbReference type="Pfam" id="PF07995">
    <property type="entry name" value="GSDH"/>
    <property type="match status" value="1"/>
</dbReference>
<keyword evidence="1" id="KW-0732">Signal</keyword>
<proteinExistence type="predicted"/>
<dbReference type="Gene3D" id="2.120.10.30">
    <property type="entry name" value="TolB, C-terminal domain"/>
    <property type="match status" value="1"/>
</dbReference>
<evidence type="ECO:0000313" key="4">
    <source>
        <dbReference type="Proteomes" id="UP000019442"/>
    </source>
</evidence>
<dbReference type="InterPro" id="IPR011042">
    <property type="entry name" value="6-blade_b-propeller_TolB-like"/>
</dbReference>
<dbReference type="PANTHER" id="PTHR19328">
    <property type="entry name" value="HEDGEHOG-INTERACTING PROTEIN"/>
    <property type="match status" value="1"/>
</dbReference>
<accession>W8KPI3</accession>
<organism evidence="3 4">
    <name type="scientific">Ectothiorhodospira haloalkaliphila</name>
    <dbReference type="NCBI Taxonomy" id="421628"/>
    <lineage>
        <taxon>Bacteria</taxon>
        <taxon>Pseudomonadati</taxon>
        <taxon>Pseudomonadota</taxon>
        <taxon>Gammaproteobacteria</taxon>
        <taxon>Chromatiales</taxon>
        <taxon>Ectothiorhodospiraceae</taxon>
        <taxon>Ectothiorhodospira</taxon>
    </lineage>
</organism>
<dbReference type="KEGG" id="hhc:M911_06935"/>
<evidence type="ECO:0000313" key="3">
    <source>
        <dbReference type="EMBL" id="AHK78927.1"/>
    </source>
</evidence>
<dbReference type="InterPro" id="IPR012938">
    <property type="entry name" value="Glc/Sorbosone_DH"/>
</dbReference>
<dbReference type="HOGENOM" id="CLU_012253_1_1_6"/>
<reference evidence="4" key="2">
    <citation type="submission" date="2014-02" db="EMBL/GenBank/DDBJ databases">
        <title>Draft Genome Sequence of extremely halophilic bacteria Halorhodospira halochloris.</title>
        <authorList>
            <person name="Singh K.S."/>
        </authorList>
    </citation>
    <scope>NUCLEOTIDE SEQUENCE [LARGE SCALE GENOMIC DNA]</scope>
    <source>
        <strain evidence="4">A</strain>
    </source>
</reference>
<dbReference type="InterPro" id="IPR011041">
    <property type="entry name" value="Quinoprot_gluc/sorb_DH_b-prop"/>
</dbReference>
<evidence type="ECO:0000256" key="1">
    <source>
        <dbReference type="SAM" id="SignalP"/>
    </source>
</evidence>
<sequence>MKHRYRHPSMALALAVSLVGTVSAQEVVREGVSTEYQRFDLVRVASGLSHPWAVAFLPDGRQLVTERSEGMVAIEDGTQTRVTGLPDFHATNQGGMLDVVLHPDYENNGWIYITYSRGDRRGTVPALIRARLDGHELVDVEPLFESNEYTRPGRHYGSRVVFLEDGTLLMTIGDRGAEPPRAQDTLDHSGSVVRLNDDGSVPDDNPFVGDDAYAPEIHAYGLRNIQGIALHPGTGEVWATDHGPRGGDELNLIEAGNNYGWPTVTLGRDYRTEEAFPDAEARHKEGMVEPVFEFLPTLAPSGLAVVDSDRFSAWEGNLLAGGLRAQRILRLVVEDQTVIHAEELLHGDVGRVRDVRQGPDGYIYVLSDESDGGLYRLEPR</sequence>
<name>W8KPI3_9GAMM</name>
<dbReference type="OrthoDB" id="9770043at2"/>
<evidence type="ECO:0000259" key="2">
    <source>
        <dbReference type="Pfam" id="PF07995"/>
    </source>
</evidence>
<dbReference type="PATRIC" id="fig|1354791.3.peg.1844"/>
<dbReference type="AlphaFoldDB" id="W8KPI3"/>
<dbReference type="SUPFAM" id="SSF50952">
    <property type="entry name" value="Soluble quinoprotein glucose dehydrogenase"/>
    <property type="match status" value="1"/>
</dbReference>
<keyword evidence="4" id="KW-1185">Reference proteome</keyword>